<dbReference type="InterPro" id="IPR007838">
    <property type="entry name" value="Cell_div_ZapA-like"/>
</dbReference>
<dbReference type="Gene3D" id="3.30.160.880">
    <property type="entry name" value="Cell division protein ZapA protomer, N-terminal domain"/>
    <property type="match status" value="1"/>
</dbReference>
<evidence type="ECO:0000256" key="1">
    <source>
        <dbReference type="SAM" id="MobiDB-lite"/>
    </source>
</evidence>
<name>A0A6L5YZ88_9RHOB</name>
<dbReference type="InterPro" id="IPR042233">
    <property type="entry name" value="Cell_div_ZapA_N"/>
</dbReference>
<feature type="region of interest" description="Disordered" evidence="1">
    <location>
        <begin position="91"/>
        <end position="110"/>
    </location>
</feature>
<reference evidence="2 3" key="1">
    <citation type="submission" date="2019-10" db="EMBL/GenBank/DDBJ databases">
        <title>Cognatihalovulum marinum gen. nov. sp. nov., a new member of the family Rhodobacteraceae isolated from deep seawater of the Northwest Indian Ocean.</title>
        <authorList>
            <person name="Ruan C."/>
            <person name="Wang J."/>
            <person name="Zheng X."/>
            <person name="Song L."/>
            <person name="Zhu Y."/>
            <person name="Huang Y."/>
            <person name="Lu Z."/>
            <person name="Du W."/>
            <person name="Huang L."/>
            <person name="Dai X."/>
        </authorList>
    </citation>
    <scope>NUCLEOTIDE SEQUENCE [LARGE SCALE GENOMIC DNA]</scope>
    <source>
        <strain evidence="2 3">2CG4</strain>
    </source>
</reference>
<dbReference type="SUPFAM" id="SSF102829">
    <property type="entry name" value="Cell division protein ZapA-like"/>
    <property type="match status" value="1"/>
</dbReference>
<comment type="caution">
    <text evidence="2">The sequence shown here is derived from an EMBL/GenBank/DDBJ whole genome shotgun (WGS) entry which is preliminary data.</text>
</comment>
<dbReference type="Proteomes" id="UP000474957">
    <property type="component" value="Unassembled WGS sequence"/>
</dbReference>
<dbReference type="AlphaFoldDB" id="A0A6L5YZ88"/>
<sequence>MPETALNIGGREYRVACNPGEEDQLQQAAALLDTEAQSLLKALGRVPETRMLLMSGLMLADRTTEIAIQAQALQKEAQSLKSRLREAEDRVATLSSQASAAGNGADTAEIEEARRTAEAAIATLEAATLRVERMAAERRA</sequence>
<proteinExistence type="predicted"/>
<gene>
    <name evidence="2" type="primary">zapA</name>
    <name evidence="2" type="ORF">GE300_05210</name>
</gene>
<dbReference type="EMBL" id="WIND01000002">
    <property type="protein sequence ID" value="MSU89024.1"/>
    <property type="molecule type" value="Genomic_DNA"/>
</dbReference>
<keyword evidence="2" id="KW-0132">Cell division</keyword>
<dbReference type="GO" id="GO:0051301">
    <property type="term" value="P:cell division"/>
    <property type="evidence" value="ECO:0007669"/>
    <property type="project" value="UniProtKB-KW"/>
</dbReference>
<accession>A0A6L5YZ88</accession>
<organism evidence="2 3">
    <name type="scientific">Halovulum marinum</name>
    <dbReference type="NCBI Taxonomy" id="2662447"/>
    <lineage>
        <taxon>Bacteria</taxon>
        <taxon>Pseudomonadati</taxon>
        <taxon>Pseudomonadota</taxon>
        <taxon>Alphaproteobacteria</taxon>
        <taxon>Rhodobacterales</taxon>
        <taxon>Paracoccaceae</taxon>
        <taxon>Halovulum</taxon>
    </lineage>
</organism>
<evidence type="ECO:0000313" key="2">
    <source>
        <dbReference type="EMBL" id="MSU89024.1"/>
    </source>
</evidence>
<protein>
    <submittedName>
        <fullName evidence="2">Cell division protein ZapA</fullName>
    </submittedName>
</protein>
<keyword evidence="3" id="KW-1185">Reference proteome</keyword>
<dbReference type="InterPro" id="IPR036192">
    <property type="entry name" value="Cell_div_ZapA-like_sf"/>
</dbReference>
<dbReference type="Pfam" id="PF05164">
    <property type="entry name" value="ZapA"/>
    <property type="match status" value="1"/>
</dbReference>
<evidence type="ECO:0000313" key="3">
    <source>
        <dbReference type="Proteomes" id="UP000474957"/>
    </source>
</evidence>
<keyword evidence="2" id="KW-0131">Cell cycle</keyword>